<dbReference type="AlphaFoldDB" id="A0A8S3S9Z1"/>
<evidence type="ECO:0000256" key="4">
    <source>
        <dbReference type="SAM" id="Coils"/>
    </source>
</evidence>
<sequence length="246" mass="27287">MEVFCKMAVFALLIFLCTVLVTVDCAVNSLSGNYQKNDRTYSKRLLLDDDYHTIINRLNNLTNQVGSLKNEDDALKNEVGSLKNEVGALKNEVEALKKENFENRNNRCSSAFLRNQTVAFLAEKTSSLTGQNHHIYYDNIKLNIGNAFHLAHGNFIAPVNGLYQFSVTACSNNPHFIVLELMVNAAIVGKVIAGDGNLAECTSNSFLVQLSVADDVYVQHEALGDYLFSDPRYGYPSFSGVLLNVF</sequence>
<dbReference type="Proteomes" id="UP000683360">
    <property type="component" value="Unassembled WGS sequence"/>
</dbReference>
<dbReference type="InterPro" id="IPR008983">
    <property type="entry name" value="Tumour_necrosis_fac-like_dom"/>
</dbReference>
<dbReference type="PANTHER" id="PTHR22923:SF116">
    <property type="entry name" value="C1Q DOMAIN-CONTAINING PROTEIN"/>
    <property type="match status" value="1"/>
</dbReference>
<organism evidence="7 8">
    <name type="scientific">Mytilus edulis</name>
    <name type="common">Blue mussel</name>
    <dbReference type="NCBI Taxonomy" id="6550"/>
    <lineage>
        <taxon>Eukaryota</taxon>
        <taxon>Metazoa</taxon>
        <taxon>Spiralia</taxon>
        <taxon>Lophotrochozoa</taxon>
        <taxon>Mollusca</taxon>
        <taxon>Bivalvia</taxon>
        <taxon>Autobranchia</taxon>
        <taxon>Pteriomorphia</taxon>
        <taxon>Mytilida</taxon>
        <taxon>Mytiloidea</taxon>
        <taxon>Mytilidae</taxon>
        <taxon>Mytilinae</taxon>
        <taxon>Mytilus</taxon>
    </lineage>
</organism>
<dbReference type="OrthoDB" id="6051432at2759"/>
<comment type="subcellular location">
    <subcellularLocation>
        <location evidence="1">Secreted</location>
    </subcellularLocation>
</comment>
<evidence type="ECO:0000256" key="1">
    <source>
        <dbReference type="ARBA" id="ARBA00004613"/>
    </source>
</evidence>
<dbReference type="InterPro" id="IPR050822">
    <property type="entry name" value="Cerebellin_Synaptic_Org"/>
</dbReference>
<dbReference type="PRINTS" id="PR00007">
    <property type="entry name" value="COMPLEMNTC1Q"/>
</dbReference>
<proteinExistence type="predicted"/>
<evidence type="ECO:0000256" key="3">
    <source>
        <dbReference type="ARBA" id="ARBA00022729"/>
    </source>
</evidence>
<feature type="coiled-coil region" evidence="4">
    <location>
        <begin position="51"/>
        <end position="106"/>
    </location>
</feature>
<dbReference type="SUPFAM" id="SSF49842">
    <property type="entry name" value="TNF-like"/>
    <property type="match status" value="1"/>
</dbReference>
<gene>
    <name evidence="7" type="ORF">MEDL_31967</name>
</gene>
<comment type="caution">
    <text evidence="7">The sequence shown here is derived from an EMBL/GenBank/DDBJ whole genome shotgun (WGS) entry which is preliminary data.</text>
</comment>
<dbReference type="Pfam" id="PF00386">
    <property type="entry name" value="C1q"/>
    <property type="match status" value="1"/>
</dbReference>
<evidence type="ECO:0000313" key="8">
    <source>
        <dbReference type="Proteomes" id="UP000683360"/>
    </source>
</evidence>
<evidence type="ECO:0000256" key="2">
    <source>
        <dbReference type="ARBA" id="ARBA00022525"/>
    </source>
</evidence>
<feature type="chain" id="PRO_5035906938" description="C1q domain-containing protein" evidence="5">
    <location>
        <begin position="26"/>
        <end position="246"/>
    </location>
</feature>
<keyword evidence="8" id="KW-1185">Reference proteome</keyword>
<keyword evidence="3 5" id="KW-0732">Signal</keyword>
<protein>
    <recommendedName>
        <fullName evidence="6">C1q domain-containing protein</fullName>
    </recommendedName>
</protein>
<evidence type="ECO:0000256" key="5">
    <source>
        <dbReference type="SAM" id="SignalP"/>
    </source>
</evidence>
<reference evidence="7" key="1">
    <citation type="submission" date="2021-03" db="EMBL/GenBank/DDBJ databases">
        <authorList>
            <person name="Bekaert M."/>
        </authorList>
    </citation>
    <scope>NUCLEOTIDE SEQUENCE</scope>
</reference>
<dbReference type="PROSITE" id="PS50871">
    <property type="entry name" value="C1Q"/>
    <property type="match status" value="1"/>
</dbReference>
<dbReference type="InterPro" id="IPR001073">
    <property type="entry name" value="C1q_dom"/>
</dbReference>
<feature type="domain" description="C1q" evidence="6">
    <location>
        <begin position="113"/>
        <end position="246"/>
    </location>
</feature>
<dbReference type="Gene3D" id="2.60.120.40">
    <property type="match status" value="1"/>
</dbReference>
<keyword evidence="4" id="KW-0175">Coiled coil</keyword>
<dbReference type="GO" id="GO:0005576">
    <property type="term" value="C:extracellular region"/>
    <property type="evidence" value="ECO:0007669"/>
    <property type="project" value="UniProtKB-SubCell"/>
</dbReference>
<dbReference type="EMBL" id="CAJPWZ010001599">
    <property type="protein sequence ID" value="CAG2218505.1"/>
    <property type="molecule type" value="Genomic_DNA"/>
</dbReference>
<evidence type="ECO:0000259" key="6">
    <source>
        <dbReference type="PROSITE" id="PS50871"/>
    </source>
</evidence>
<name>A0A8S3S9Z1_MYTED</name>
<keyword evidence="2" id="KW-0964">Secreted</keyword>
<accession>A0A8S3S9Z1</accession>
<evidence type="ECO:0000313" key="7">
    <source>
        <dbReference type="EMBL" id="CAG2218505.1"/>
    </source>
</evidence>
<dbReference type="SMART" id="SM00110">
    <property type="entry name" value="C1Q"/>
    <property type="match status" value="1"/>
</dbReference>
<dbReference type="PANTHER" id="PTHR22923">
    <property type="entry name" value="CEREBELLIN-RELATED"/>
    <property type="match status" value="1"/>
</dbReference>
<dbReference type="Gene3D" id="1.20.5.190">
    <property type="match status" value="1"/>
</dbReference>
<feature type="signal peptide" evidence="5">
    <location>
        <begin position="1"/>
        <end position="25"/>
    </location>
</feature>